<evidence type="ECO:0000313" key="4">
    <source>
        <dbReference type="EMBL" id="CAL8091207.1"/>
    </source>
</evidence>
<dbReference type="PANTHER" id="PTHR12241">
    <property type="entry name" value="TUBULIN POLYGLUTAMYLASE"/>
    <property type="match status" value="1"/>
</dbReference>
<evidence type="ECO:0008006" key="6">
    <source>
        <dbReference type="Google" id="ProtNLM"/>
    </source>
</evidence>
<evidence type="ECO:0000256" key="1">
    <source>
        <dbReference type="ARBA" id="ARBA00022598"/>
    </source>
</evidence>
<keyword evidence="5" id="KW-1185">Reference proteome</keyword>
<reference evidence="4 5" key="1">
    <citation type="submission" date="2024-08" db="EMBL/GenBank/DDBJ databases">
        <authorList>
            <person name="Cucini C."/>
            <person name="Frati F."/>
        </authorList>
    </citation>
    <scope>NUCLEOTIDE SEQUENCE [LARGE SCALE GENOMIC DNA]</scope>
</reference>
<evidence type="ECO:0000256" key="3">
    <source>
        <dbReference type="ARBA" id="ARBA00022840"/>
    </source>
</evidence>
<keyword evidence="2" id="KW-0547">Nucleotide-binding</keyword>
<evidence type="ECO:0000256" key="2">
    <source>
        <dbReference type="ARBA" id="ARBA00022741"/>
    </source>
</evidence>
<keyword evidence="3" id="KW-0067">ATP-binding</keyword>
<dbReference type="SUPFAM" id="SSF56059">
    <property type="entry name" value="Glutathione synthetase ATP-binding domain-like"/>
    <property type="match status" value="1"/>
</dbReference>
<accession>A0ABP1Q6M1</accession>
<protein>
    <recommendedName>
        <fullName evidence="6">Tubulin polyglutamylase TTLL2</fullName>
    </recommendedName>
</protein>
<name>A0ABP1Q6M1_9HEXA</name>
<comment type="caution">
    <text evidence="4">The sequence shown here is derived from an EMBL/GenBank/DDBJ whole genome shotgun (WGS) entry which is preliminary data.</text>
</comment>
<dbReference type="Proteomes" id="UP001642540">
    <property type="component" value="Unassembled WGS sequence"/>
</dbReference>
<organism evidence="4 5">
    <name type="scientific">Orchesella dallaii</name>
    <dbReference type="NCBI Taxonomy" id="48710"/>
    <lineage>
        <taxon>Eukaryota</taxon>
        <taxon>Metazoa</taxon>
        <taxon>Ecdysozoa</taxon>
        <taxon>Arthropoda</taxon>
        <taxon>Hexapoda</taxon>
        <taxon>Collembola</taxon>
        <taxon>Entomobryomorpha</taxon>
        <taxon>Entomobryoidea</taxon>
        <taxon>Orchesellidae</taxon>
        <taxon>Orchesellinae</taxon>
        <taxon>Orchesella</taxon>
    </lineage>
</organism>
<dbReference type="InterPro" id="IPR004344">
    <property type="entry name" value="TTL/TTLL_fam"/>
</dbReference>
<proteinExistence type="predicted"/>
<dbReference type="PROSITE" id="PS51221">
    <property type="entry name" value="TTL"/>
    <property type="match status" value="1"/>
</dbReference>
<gene>
    <name evidence="4" type="ORF">ODALV1_LOCUS7869</name>
</gene>
<dbReference type="Pfam" id="PF03133">
    <property type="entry name" value="TTL"/>
    <property type="match status" value="1"/>
</dbReference>
<sequence>MPENNTEIEWAGESGNAHDENFSLAVTVSNKSTKNAPVVYCTSFKNKYYATSRYRESIVELRKRAAREKALDDSTLLNAVKANYRFVYRINDGIGTTNTILQKVCDERGWREFQERQSGTPYEKAMKGATGWNLWWSYNLYQFSPYKYLRHWQFTNHNPKGFQFCNKLYLTHYLRKMKSIHGPIFDFYPLSFIVPEDYLRLNTEQSKRSESYSLYSYHNLLTRTPDETTTQENTSTPLQKANIDKTRKRVKTAISCPHEYKGTYPPKTVTVEQRCLPVWISKPIGQSQGKGIFLTTDLSNIATDKKSVVQEYISRPLLIGGYKWDIRLYVCVSAIDPLVIYIYQEGLCRFATEKYDTTDLTAMYSHLTNASLNKLSPTYEEDKELIGQGCKWPLRKLRQYFKDKNIPDWYMWQSIMAMIVLTVIGDSLRLGYSASNRNCFDLFGFDVLVDEELKPWLLECNYSPGLGGDCETDEIVKKPMLHDLFDLLGFPDSNSYINNSEKNVEVDNGGGGDAALSGEDVLNSDTAYAIDATRQYVDMLLQRIANADAIEKKRSEKYKPEYSYSTAARLKDAKSIYSQNLVVQYLRNQTNGKMCKQVKDLILSQASKRFKKIHPNFETPKSSSPTRCTSIDETAKVKESGDTTNSKDDVDGMDCNEKKVALKTNISSKKQVPEFPHPSSEAFQKLKHYFDAGVDYPVDTKTGRFTGCPALITVKKNWFDPPKQQGQWTRVYPFDARTTKSPYKSSLTDIRQAVRSIETYMKVAEHLFYANPNETDDYYKRKVKAICRRETEIWTPPTTCPNTSTTTESIYLEHNSLDLHYQPEDIRTILASNDIHVKDTPM</sequence>
<dbReference type="PANTHER" id="PTHR12241:SF118">
    <property type="entry name" value="TUBULIN POLYGLUTAMYLASE TTLL2-RELATED"/>
    <property type="match status" value="1"/>
</dbReference>
<dbReference type="Gene3D" id="3.30.470.20">
    <property type="entry name" value="ATP-grasp fold, B domain"/>
    <property type="match status" value="1"/>
</dbReference>
<keyword evidence="1" id="KW-0436">Ligase</keyword>
<dbReference type="EMBL" id="CAXLJM020000024">
    <property type="protein sequence ID" value="CAL8091207.1"/>
    <property type="molecule type" value="Genomic_DNA"/>
</dbReference>
<evidence type="ECO:0000313" key="5">
    <source>
        <dbReference type="Proteomes" id="UP001642540"/>
    </source>
</evidence>